<dbReference type="RefSeq" id="WP_308439155.1">
    <property type="nucleotide sequence ID" value="NZ_BNCD01000004.1"/>
</dbReference>
<reference evidence="2" key="1">
    <citation type="journal article" date="2014" name="Int. J. Syst. Evol. Microbiol.">
        <title>Complete genome sequence of Corynebacterium casei LMG S-19264T (=DSM 44701T), isolated from a smear-ripened cheese.</title>
        <authorList>
            <consortium name="US DOE Joint Genome Institute (JGI-PGF)"/>
            <person name="Walter F."/>
            <person name="Albersmeier A."/>
            <person name="Kalinowski J."/>
            <person name="Ruckert C."/>
        </authorList>
    </citation>
    <scope>NUCLEOTIDE SEQUENCE</scope>
    <source>
        <strain evidence="2">JCM 5069</strain>
    </source>
</reference>
<evidence type="ECO:0000313" key="2">
    <source>
        <dbReference type="EMBL" id="GHH75248.1"/>
    </source>
</evidence>
<dbReference type="AlphaFoldDB" id="A0A919FZD5"/>
<dbReference type="Proteomes" id="UP000603708">
    <property type="component" value="Unassembled WGS sequence"/>
</dbReference>
<organism evidence="2 3">
    <name type="scientific">Streptomyces sulfonofaciens</name>
    <dbReference type="NCBI Taxonomy" id="68272"/>
    <lineage>
        <taxon>Bacteria</taxon>
        <taxon>Bacillati</taxon>
        <taxon>Actinomycetota</taxon>
        <taxon>Actinomycetes</taxon>
        <taxon>Kitasatosporales</taxon>
        <taxon>Streptomycetaceae</taxon>
        <taxon>Streptomyces</taxon>
    </lineage>
</organism>
<dbReference type="InterPro" id="IPR036068">
    <property type="entry name" value="Nicotinate_pribotase-like_C"/>
</dbReference>
<keyword evidence="3" id="KW-1185">Reference proteome</keyword>
<protein>
    <recommendedName>
        <fullName evidence="1">Nicotinate phosphoribosyltransferase N-terminal domain-containing protein</fullName>
    </recommendedName>
</protein>
<dbReference type="SUPFAM" id="SSF51690">
    <property type="entry name" value="Nicotinate/Quinolinate PRTase C-terminal domain-like"/>
    <property type="match status" value="1"/>
</dbReference>
<dbReference type="SUPFAM" id="SSF54675">
    <property type="entry name" value="Nicotinate/Quinolinate PRTase N-terminal domain-like"/>
    <property type="match status" value="1"/>
</dbReference>
<gene>
    <name evidence="2" type="ORF">GCM10018793_18120</name>
</gene>
<dbReference type="GO" id="GO:0009435">
    <property type="term" value="P:NAD+ biosynthetic process"/>
    <property type="evidence" value="ECO:0007669"/>
    <property type="project" value="InterPro"/>
</dbReference>
<name>A0A919FZD5_9ACTN</name>
<proteinExistence type="predicted"/>
<dbReference type="Pfam" id="PF17767">
    <property type="entry name" value="NAPRTase_N"/>
    <property type="match status" value="1"/>
</dbReference>
<feature type="domain" description="Nicotinate phosphoribosyltransferase N-terminal" evidence="1">
    <location>
        <begin position="5"/>
        <end position="69"/>
    </location>
</feature>
<evidence type="ECO:0000313" key="3">
    <source>
        <dbReference type="Proteomes" id="UP000603708"/>
    </source>
</evidence>
<dbReference type="EMBL" id="BNCD01000004">
    <property type="protein sequence ID" value="GHH75248.1"/>
    <property type="molecule type" value="Genomic_DNA"/>
</dbReference>
<accession>A0A919FZD5</accession>
<evidence type="ECO:0000259" key="1">
    <source>
        <dbReference type="Pfam" id="PF17767"/>
    </source>
</evidence>
<comment type="caution">
    <text evidence="2">The sequence shown here is derived from an EMBL/GenBank/DDBJ whole genome shotgun (WGS) entry which is preliminary data.</text>
</comment>
<sequence>MSAAMMTDLYEVTMALAYLEEGRTAPATFDLFVRDLPPERGFLVSAGLGSSEDYLSRFRVGHEDVAAFAEVLHRPFGDMSSRCGEREPAAARAALLETAMVHGRREHAPFSLADARQRLAADRADLPDAARRIRGPHAPCAVPSEDLSNLTAEVRHRVESDNL</sequence>
<reference evidence="2" key="2">
    <citation type="submission" date="2020-09" db="EMBL/GenBank/DDBJ databases">
        <authorList>
            <person name="Sun Q."/>
            <person name="Ohkuma M."/>
        </authorList>
    </citation>
    <scope>NUCLEOTIDE SEQUENCE</scope>
    <source>
        <strain evidence="2">JCM 5069</strain>
    </source>
</reference>
<dbReference type="Gene3D" id="3.20.140.10">
    <property type="entry name" value="nicotinate phosphoribosyltransferase"/>
    <property type="match status" value="1"/>
</dbReference>
<dbReference type="InterPro" id="IPR040727">
    <property type="entry name" value="NAPRTase_N"/>
</dbReference>